<comment type="caution">
    <text evidence="1">The sequence shown here is derived from an EMBL/GenBank/DDBJ whole genome shotgun (WGS) entry which is preliminary data.</text>
</comment>
<dbReference type="Proteomes" id="UP000214588">
    <property type="component" value="Unassembled WGS sequence"/>
</dbReference>
<dbReference type="NCBIfam" id="TIGR01053">
    <property type="entry name" value="LSD1"/>
    <property type="match status" value="1"/>
</dbReference>
<dbReference type="AlphaFoldDB" id="A0A226BV43"/>
<organism evidence="1 2">
    <name type="scientific">Natranaerobius trueperi</name>
    <dbReference type="NCBI Taxonomy" id="759412"/>
    <lineage>
        <taxon>Bacteria</taxon>
        <taxon>Bacillati</taxon>
        <taxon>Bacillota</taxon>
        <taxon>Clostridia</taxon>
        <taxon>Natranaerobiales</taxon>
        <taxon>Natranaerobiaceae</taxon>
        <taxon>Natranaerobius</taxon>
    </lineage>
</organism>
<accession>A0A226BV43</accession>
<protein>
    <submittedName>
        <fullName evidence="1">Uncharacterized protein</fullName>
    </submittedName>
</protein>
<keyword evidence="2" id="KW-1185">Reference proteome</keyword>
<proteinExistence type="predicted"/>
<evidence type="ECO:0000313" key="2">
    <source>
        <dbReference type="Proteomes" id="UP000214588"/>
    </source>
</evidence>
<dbReference type="EMBL" id="NIQC01000037">
    <property type="protein sequence ID" value="OWZ82845.1"/>
    <property type="molecule type" value="Genomic_DNA"/>
</dbReference>
<gene>
    <name evidence="1" type="ORF">CDO51_11825</name>
</gene>
<reference evidence="1 2" key="1">
    <citation type="submission" date="2017-06" db="EMBL/GenBank/DDBJ databases">
        <title>Draft Genome Sequence of Natranaerobius trueperi halophilic, alkalithermophilic bacteria from soda lakes.</title>
        <authorList>
            <person name="Zhao B."/>
        </authorList>
    </citation>
    <scope>NUCLEOTIDE SEQUENCE [LARGE SCALE GENOMIC DNA]</scope>
    <source>
        <strain evidence="1 2">DSM 18760</strain>
    </source>
</reference>
<name>A0A226BV43_9FIRM</name>
<evidence type="ECO:0000313" key="1">
    <source>
        <dbReference type="EMBL" id="OWZ82845.1"/>
    </source>
</evidence>
<sequence length="32" mass="3668">MLDLLIICNGCLTLLRYTFGSKKVSNVKFFET</sequence>